<evidence type="ECO:0000256" key="9">
    <source>
        <dbReference type="ARBA" id="ARBA00022833"/>
    </source>
</evidence>
<reference evidence="21 22" key="1">
    <citation type="journal article" date="2020" name="Mol. Biol. Evol.">
        <title>Interspecific Gene Flow and the Evolution of Specialization in Black and White Rhinoceros.</title>
        <authorList>
            <person name="Moodley Y."/>
            <person name="Westbury M.V."/>
            <person name="Russo I.M."/>
            <person name="Gopalakrishnan S."/>
            <person name="Rakotoarivelo A."/>
            <person name="Olsen R.A."/>
            <person name="Prost S."/>
            <person name="Tunstall T."/>
            <person name="Ryder O.A."/>
            <person name="Dalen L."/>
            <person name="Bruford M.W."/>
        </authorList>
    </citation>
    <scope>NUCLEOTIDE SEQUENCE [LARGE SCALE GENOMIC DNA]</scope>
    <source>
        <strain evidence="21">SBR-YM</strain>
        <tissue evidence="21">Skin</tissue>
    </source>
</reference>
<comment type="catalytic activity">
    <reaction evidence="14">
        <text>1,2-didecanoyl-sn-glycerol + ATP = 1,2-didecanoyl-sn-glycero-3-phosphate + ADP + H(+)</text>
        <dbReference type="Rhea" id="RHEA:43428"/>
        <dbReference type="ChEBI" id="CHEBI:15378"/>
        <dbReference type="ChEBI" id="CHEBI:18155"/>
        <dbReference type="ChEBI" id="CHEBI:30616"/>
        <dbReference type="ChEBI" id="CHEBI:78227"/>
        <dbReference type="ChEBI" id="CHEBI:456216"/>
    </reaction>
    <physiologicalReaction direction="left-to-right" evidence="14">
        <dbReference type="Rhea" id="RHEA:43429"/>
    </physiologicalReaction>
</comment>
<dbReference type="PROSITE" id="PS00018">
    <property type="entry name" value="EF_HAND_1"/>
    <property type="match status" value="2"/>
</dbReference>
<keyword evidence="10" id="KW-0106">Calcium</keyword>
<evidence type="ECO:0000256" key="13">
    <source>
        <dbReference type="ARBA" id="ARBA00023371"/>
    </source>
</evidence>
<evidence type="ECO:0000256" key="10">
    <source>
        <dbReference type="ARBA" id="ARBA00022837"/>
    </source>
</evidence>
<keyword evidence="9" id="KW-0862">Zinc</keyword>
<dbReference type="InterPro" id="IPR001206">
    <property type="entry name" value="Diacylglycerol_kinase_cat_dom"/>
</dbReference>
<comment type="pathway">
    <text evidence="1">Lipid metabolism; glycerolipid metabolism.</text>
</comment>
<dbReference type="Proteomes" id="UP000551758">
    <property type="component" value="Unassembled WGS sequence"/>
</dbReference>
<keyword evidence="11 17" id="KW-0067">ATP-binding</keyword>
<dbReference type="Gene3D" id="1.10.238.110">
    <property type="entry name" value="Diacylglycerol kinase alpha"/>
    <property type="match status" value="1"/>
</dbReference>
<dbReference type="SMART" id="SM00046">
    <property type="entry name" value="DAGKc"/>
    <property type="match status" value="1"/>
</dbReference>
<comment type="catalytic activity">
    <reaction evidence="13">
        <text>1,2-di-(9Z-octadecenoyl)-sn-glycerol + ATP = 1,2-di-(9Z-octadecenoyl)-sn-glycero-3-phosphate + ADP + H(+)</text>
        <dbReference type="Rhea" id="RHEA:40327"/>
        <dbReference type="ChEBI" id="CHEBI:15378"/>
        <dbReference type="ChEBI" id="CHEBI:30616"/>
        <dbReference type="ChEBI" id="CHEBI:52333"/>
        <dbReference type="ChEBI" id="CHEBI:74546"/>
        <dbReference type="ChEBI" id="CHEBI:456216"/>
    </reaction>
    <physiologicalReaction direction="left-to-right" evidence="13">
        <dbReference type="Rhea" id="RHEA:40328"/>
    </physiologicalReaction>
</comment>
<evidence type="ECO:0000256" key="15">
    <source>
        <dbReference type="ARBA" id="ARBA00023400"/>
    </source>
</evidence>
<evidence type="ECO:0000256" key="12">
    <source>
        <dbReference type="ARBA" id="ARBA00023098"/>
    </source>
</evidence>
<dbReference type="GO" id="GO:0046339">
    <property type="term" value="P:diacylglycerol metabolic process"/>
    <property type="evidence" value="ECO:0007669"/>
    <property type="project" value="UniProtKB-ARBA"/>
</dbReference>
<dbReference type="PANTHER" id="PTHR11255">
    <property type="entry name" value="DIACYLGLYCEROL KINASE"/>
    <property type="match status" value="1"/>
</dbReference>
<evidence type="ECO:0000256" key="5">
    <source>
        <dbReference type="ARBA" id="ARBA00022737"/>
    </source>
</evidence>
<dbReference type="Pfam" id="PF14513">
    <property type="entry name" value="DAG_kinase_N"/>
    <property type="match status" value="1"/>
</dbReference>
<feature type="domain" description="EF-hand" evidence="20">
    <location>
        <begin position="143"/>
        <end position="178"/>
    </location>
</feature>
<dbReference type="InterPro" id="IPR029477">
    <property type="entry name" value="DAG_kinase_typeI_N"/>
</dbReference>
<evidence type="ECO:0000256" key="6">
    <source>
        <dbReference type="ARBA" id="ARBA00022741"/>
    </source>
</evidence>
<dbReference type="PANTHER" id="PTHR11255:SF38">
    <property type="entry name" value="DIACYLGLYCEROL KINASE ALPHA"/>
    <property type="match status" value="1"/>
</dbReference>
<dbReference type="InterPro" id="IPR046349">
    <property type="entry name" value="C1-like_sf"/>
</dbReference>
<dbReference type="InterPro" id="IPR002048">
    <property type="entry name" value="EF_hand_dom"/>
</dbReference>
<dbReference type="GO" id="GO:0005524">
    <property type="term" value="F:ATP binding"/>
    <property type="evidence" value="ECO:0007669"/>
    <property type="project" value="UniProtKB-KW"/>
</dbReference>
<dbReference type="FunFam" id="1.10.238.10:FF:000017">
    <property type="entry name" value="Diacylglycerol kinase"/>
    <property type="match status" value="1"/>
</dbReference>
<keyword evidence="12" id="KW-0443">Lipid metabolism</keyword>
<comment type="similarity">
    <text evidence="2 17">Belongs to the eukaryotic diacylglycerol kinase family.</text>
</comment>
<evidence type="ECO:0000256" key="1">
    <source>
        <dbReference type="ARBA" id="ARBA00005175"/>
    </source>
</evidence>
<evidence type="ECO:0000256" key="2">
    <source>
        <dbReference type="ARBA" id="ARBA00009280"/>
    </source>
</evidence>
<dbReference type="InterPro" id="IPR002219">
    <property type="entry name" value="PKC_DAG/PE"/>
</dbReference>
<dbReference type="SUPFAM" id="SSF47473">
    <property type="entry name" value="EF-hand"/>
    <property type="match status" value="2"/>
</dbReference>
<dbReference type="InterPro" id="IPR011992">
    <property type="entry name" value="EF-hand-dom_pair"/>
</dbReference>
<dbReference type="InterPro" id="IPR017438">
    <property type="entry name" value="ATP-NAD_kinase_N"/>
</dbReference>
<keyword evidence="3 17" id="KW-0808">Transferase</keyword>
<evidence type="ECO:0000256" key="7">
    <source>
        <dbReference type="ARBA" id="ARBA00022771"/>
    </source>
</evidence>
<evidence type="ECO:0000259" key="19">
    <source>
        <dbReference type="PROSITE" id="PS50146"/>
    </source>
</evidence>
<evidence type="ECO:0000256" key="3">
    <source>
        <dbReference type="ARBA" id="ARBA00022679"/>
    </source>
</evidence>
<evidence type="ECO:0000259" key="18">
    <source>
        <dbReference type="PROSITE" id="PS50081"/>
    </source>
</evidence>
<feature type="domain" description="EF-hand" evidence="20">
    <location>
        <begin position="188"/>
        <end position="223"/>
    </location>
</feature>
<dbReference type="InterPro" id="IPR000756">
    <property type="entry name" value="Diacylglycerol_kin_accessory"/>
</dbReference>
<dbReference type="SUPFAM" id="SSF57889">
    <property type="entry name" value="Cysteine-rich domain"/>
    <property type="match status" value="1"/>
</dbReference>
<dbReference type="FunFam" id="3.30.60.20:FF:000047">
    <property type="entry name" value="Diacylglycerol kinase"/>
    <property type="match status" value="1"/>
</dbReference>
<dbReference type="InterPro" id="IPR037607">
    <property type="entry name" value="DGK"/>
</dbReference>
<evidence type="ECO:0000313" key="21">
    <source>
        <dbReference type="EMBL" id="KAF5928397.1"/>
    </source>
</evidence>
<dbReference type="GO" id="GO:0007200">
    <property type="term" value="P:phospholipase C-activating G protein-coupled receptor signaling pathway"/>
    <property type="evidence" value="ECO:0007669"/>
    <property type="project" value="InterPro"/>
</dbReference>
<dbReference type="PROSITE" id="PS50146">
    <property type="entry name" value="DAGK"/>
    <property type="match status" value="1"/>
</dbReference>
<evidence type="ECO:0000259" key="20">
    <source>
        <dbReference type="PROSITE" id="PS50222"/>
    </source>
</evidence>
<evidence type="ECO:0000256" key="17">
    <source>
        <dbReference type="RuleBase" id="RU361128"/>
    </source>
</evidence>
<evidence type="ECO:0000256" key="16">
    <source>
        <dbReference type="ARBA" id="ARBA00023411"/>
    </source>
</evidence>
<dbReference type="Pfam" id="PF13499">
    <property type="entry name" value="EF-hand_7"/>
    <property type="match status" value="1"/>
</dbReference>
<comment type="caution">
    <text evidence="21">The sequence shown here is derived from an EMBL/GenBank/DDBJ whole genome shotgun (WGS) entry which is preliminary data.</text>
</comment>
<dbReference type="InterPro" id="IPR038199">
    <property type="entry name" value="DGK_typeI_N_sf"/>
</dbReference>
<dbReference type="Gene3D" id="3.40.50.10330">
    <property type="entry name" value="Probable inorganic polyphosphate/atp-NAD kinase, domain 1"/>
    <property type="match status" value="1"/>
</dbReference>
<protein>
    <recommendedName>
        <fullName evidence="17">Diacylglycerol kinase</fullName>
        <shortName evidence="17">DAG kinase</shortName>
        <ecNumber evidence="17">2.7.1.107</ecNumber>
    </recommendedName>
</protein>
<proteinExistence type="inferred from homology"/>
<dbReference type="Gene3D" id="3.30.60.20">
    <property type="match status" value="1"/>
</dbReference>
<keyword evidence="7" id="KW-0863">Zinc-finger</keyword>
<dbReference type="InterPro" id="IPR018247">
    <property type="entry name" value="EF_Hand_1_Ca_BS"/>
</dbReference>
<dbReference type="InterPro" id="IPR016064">
    <property type="entry name" value="NAD/diacylglycerol_kinase_sf"/>
</dbReference>
<dbReference type="PROSITE" id="PS50222">
    <property type="entry name" value="EF_HAND_2"/>
    <property type="match status" value="2"/>
</dbReference>
<evidence type="ECO:0000313" key="22">
    <source>
        <dbReference type="Proteomes" id="UP000551758"/>
    </source>
</evidence>
<dbReference type="SMART" id="SM00054">
    <property type="entry name" value="EFh"/>
    <property type="match status" value="2"/>
</dbReference>
<dbReference type="GO" id="GO:0006654">
    <property type="term" value="P:phosphatidic acid biosynthetic process"/>
    <property type="evidence" value="ECO:0007669"/>
    <property type="project" value="UniProtKB-ARBA"/>
</dbReference>
<dbReference type="Pfam" id="PF00609">
    <property type="entry name" value="DAGK_acc"/>
    <property type="match status" value="1"/>
</dbReference>
<evidence type="ECO:0000256" key="11">
    <source>
        <dbReference type="ARBA" id="ARBA00022840"/>
    </source>
</evidence>
<dbReference type="GO" id="GO:0004143">
    <property type="term" value="F:ATP-dependent diacylglycerol kinase activity"/>
    <property type="evidence" value="ECO:0007669"/>
    <property type="project" value="UniProtKB-EC"/>
</dbReference>
<dbReference type="EMBL" id="JACDTQ010000370">
    <property type="protein sequence ID" value="KAF5928397.1"/>
    <property type="molecule type" value="Genomic_DNA"/>
</dbReference>
<keyword evidence="22" id="KW-1185">Reference proteome</keyword>
<dbReference type="FunFam" id="3.40.50.10330:FF:000003">
    <property type="entry name" value="Diacylglycerol kinase"/>
    <property type="match status" value="1"/>
</dbReference>
<dbReference type="Gene3D" id="1.10.238.10">
    <property type="entry name" value="EF-hand"/>
    <property type="match status" value="1"/>
</dbReference>
<dbReference type="SMART" id="SM00045">
    <property type="entry name" value="DAGKa"/>
    <property type="match status" value="1"/>
</dbReference>
<dbReference type="GO" id="GO:0005509">
    <property type="term" value="F:calcium ion binding"/>
    <property type="evidence" value="ECO:0007669"/>
    <property type="project" value="InterPro"/>
</dbReference>
<keyword evidence="8 17" id="KW-0418">Kinase</keyword>
<feature type="domain" description="Phorbol-ester/DAG-type" evidence="18">
    <location>
        <begin position="238"/>
        <end position="286"/>
    </location>
</feature>
<dbReference type="SMART" id="SM00109">
    <property type="entry name" value="C1"/>
    <property type="match status" value="1"/>
</dbReference>
<organism evidence="21 22">
    <name type="scientific">Diceros bicornis minor</name>
    <name type="common">South-central black rhinoceros</name>
    <dbReference type="NCBI Taxonomy" id="77932"/>
    <lineage>
        <taxon>Eukaryota</taxon>
        <taxon>Metazoa</taxon>
        <taxon>Chordata</taxon>
        <taxon>Craniata</taxon>
        <taxon>Vertebrata</taxon>
        <taxon>Euteleostomi</taxon>
        <taxon>Mammalia</taxon>
        <taxon>Eutheria</taxon>
        <taxon>Laurasiatheria</taxon>
        <taxon>Perissodactyla</taxon>
        <taxon>Rhinocerotidae</taxon>
        <taxon>Diceros</taxon>
    </lineage>
</organism>
<sequence>MVCYTENCPCKWRSRHRKYYYQATFVAILKEKRKMAKERGLISPNDFAQLQKYMEYSTQKVSDVLKLFEDGEMAEYVQGDAIGYEGFQQFLKIYLEADNVPSHLSLALFQSFQTDYYLEETVKKDLVCLSDVSCYFSLLEGGRPEDKLEFTFKLYDTDRNGILDSSEVDKIIIQMMRVAEYLDWDVSELRPILQEMMKEIDYDGSGSVSLAEWLRAGATTVPLLVLLGLEMTLKDNGQHMWRPKRFPRPVYCNLCESSIGLGKQGLSCNLCKYIVHDHCAMKALPCEVSTYAKSRKDIGVQSHVWVRGGCESGRCDRCQKKIRIYHSLVGLHCVWCHLEVSLGAVPPAYGLGPLPKPPSLRSPSWPHLPFSHSCPCSQGLSFQSQTPNLRDDGVPSLRALLVFQIHDDCLQAVGPECDCGLLRDHILPPSSIYPSVLASGQERKTSKTSQKTVDDLSLSTFEALRIDPVSNTHPLLVFVNPKSGGKQGERVLWKFQYLLNPRQVFNLLKDGPEPGLRFFREVPDCRVLVCGGDGTVGWILETIDKANLPVVPPVAVLPLGTGNDLARCLRWGGGYEGQNLGKILKDLEMSKVVHMDRWSVEVIPQQTEEKSDPVPFQIINNYFSIGVDASIAHRFHVMREKYPEKFNSRMKNKLWYFEFATSESIFSTCKKLEESLTVEICGKPLDLSNLSLEGIAVLNIPSTHGGSNLWGDTKRPHGDIHGINQALGAAAKVITDPDILKTCVPDLSDKRLEVVGLEGAIEMGQIYTKLKNAGHRLAKCSEITFQ</sequence>
<dbReference type="PROSITE" id="PS00479">
    <property type="entry name" value="ZF_DAG_PE_1"/>
    <property type="match status" value="1"/>
</dbReference>
<dbReference type="AlphaFoldDB" id="A0A7J7FK83"/>
<dbReference type="Pfam" id="PF00130">
    <property type="entry name" value="C1_1"/>
    <property type="match status" value="1"/>
</dbReference>
<name>A0A7J7FK83_DICBM</name>
<evidence type="ECO:0000256" key="4">
    <source>
        <dbReference type="ARBA" id="ARBA00022723"/>
    </source>
</evidence>
<dbReference type="Pfam" id="PF00781">
    <property type="entry name" value="DAGK_cat"/>
    <property type="match status" value="1"/>
</dbReference>
<keyword evidence="5" id="KW-0677">Repeat</keyword>
<evidence type="ECO:0000256" key="8">
    <source>
        <dbReference type="ARBA" id="ARBA00022777"/>
    </source>
</evidence>
<comment type="catalytic activity">
    <reaction evidence="16">
        <text>a 1,2-diacyl-sn-glycerol + ATP = a 1,2-diacyl-sn-glycero-3-phosphate + ADP + H(+)</text>
        <dbReference type="Rhea" id="RHEA:10272"/>
        <dbReference type="ChEBI" id="CHEBI:15378"/>
        <dbReference type="ChEBI" id="CHEBI:17815"/>
        <dbReference type="ChEBI" id="CHEBI:30616"/>
        <dbReference type="ChEBI" id="CHEBI:58608"/>
        <dbReference type="ChEBI" id="CHEBI:456216"/>
        <dbReference type="EC" id="2.7.1.107"/>
    </reaction>
    <physiologicalReaction direction="left-to-right" evidence="16">
        <dbReference type="Rhea" id="RHEA:10273"/>
    </physiologicalReaction>
</comment>
<dbReference type="FunFam" id="1.10.238.110:FF:000004">
    <property type="entry name" value="Diacylglycerol kinase"/>
    <property type="match status" value="1"/>
</dbReference>
<keyword evidence="4" id="KW-0479">Metal-binding</keyword>
<dbReference type="PROSITE" id="PS50081">
    <property type="entry name" value="ZF_DAG_PE_2"/>
    <property type="match status" value="1"/>
</dbReference>
<keyword evidence="6 17" id="KW-0547">Nucleotide-binding</keyword>
<gene>
    <name evidence="21" type="ORF">HPG69_015002</name>
</gene>
<dbReference type="CDD" id="cd00051">
    <property type="entry name" value="EFh"/>
    <property type="match status" value="1"/>
</dbReference>
<dbReference type="GO" id="GO:0008270">
    <property type="term" value="F:zinc ion binding"/>
    <property type="evidence" value="ECO:0007669"/>
    <property type="project" value="UniProtKB-KW"/>
</dbReference>
<comment type="catalytic activity">
    <reaction evidence="15">
        <text>1-octadecanoyl-2-(5Z,8Z,11Z,14Z-eicosatetraenoyl)-sn-glycerol + ATP = 1-octadecanoyl-2-(5Z,8Z,11Z,14Z-eicosatetraenoyl)-sn-glycero-3-phosphate + ADP + H(+)</text>
        <dbReference type="Rhea" id="RHEA:40323"/>
        <dbReference type="ChEBI" id="CHEBI:15378"/>
        <dbReference type="ChEBI" id="CHEBI:30616"/>
        <dbReference type="ChEBI" id="CHEBI:75728"/>
        <dbReference type="ChEBI" id="CHEBI:77091"/>
        <dbReference type="ChEBI" id="CHEBI:456216"/>
    </reaction>
    <physiologicalReaction direction="left-to-right" evidence="15">
        <dbReference type="Rhea" id="RHEA:40324"/>
    </physiologicalReaction>
</comment>
<feature type="domain" description="DAGKc" evidence="19">
    <location>
        <begin position="470"/>
        <end position="604"/>
    </location>
</feature>
<dbReference type="EC" id="2.7.1.107" evidence="17"/>
<dbReference type="SUPFAM" id="SSF111331">
    <property type="entry name" value="NAD kinase/diacylglycerol kinase-like"/>
    <property type="match status" value="1"/>
</dbReference>
<dbReference type="UniPathway" id="UPA00230"/>
<accession>A0A7J7FK83</accession>
<dbReference type="GO" id="GO:0005886">
    <property type="term" value="C:plasma membrane"/>
    <property type="evidence" value="ECO:0007669"/>
    <property type="project" value="TreeGrafter"/>
</dbReference>
<evidence type="ECO:0000256" key="14">
    <source>
        <dbReference type="ARBA" id="ARBA00023395"/>
    </source>
</evidence>